<name>A0A843TLC0_COLES</name>
<organism evidence="1 2">
    <name type="scientific">Colocasia esculenta</name>
    <name type="common">Wild taro</name>
    <name type="synonym">Arum esculentum</name>
    <dbReference type="NCBI Taxonomy" id="4460"/>
    <lineage>
        <taxon>Eukaryota</taxon>
        <taxon>Viridiplantae</taxon>
        <taxon>Streptophyta</taxon>
        <taxon>Embryophyta</taxon>
        <taxon>Tracheophyta</taxon>
        <taxon>Spermatophyta</taxon>
        <taxon>Magnoliopsida</taxon>
        <taxon>Liliopsida</taxon>
        <taxon>Araceae</taxon>
        <taxon>Aroideae</taxon>
        <taxon>Colocasieae</taxon>
        <taxon>Colocasia</taxon>
    </lineage>
</organism>
<dbReference type="Proteomes" id="UP000652761">
    <property type="component" value="Unassembled WGS sequence"/>
</dbReference>
<reference evidence="1" key="1">
    <citation type="submission" date="2017-07" db="EMBL/GenBank/DDBJ databases">
        <title>Taro Niue Genome Assembly and Annotation.</title>
        <authorList>
            <person name="Atibalentja N."/>
            <person name="Keating K."/>
            <person name="Fields C.J."/>
        </authorList>
    </citation>
    <scope>NUCLEOTIDE SEQUENCE</scope>
    <source>
        <strain evidence="1">Niue_2</strain>
        <tissue evidence="1">Leaf</tissue>
    </source>
</reference>
<keyword evidence="2" id="KW-1185">Reference proteome</keyword>
<comment type="caution">
    <text evidence="1">The sequence shown here is derived from an EMBL/GenBank/DDBJ whole genome shotgun (WGS) entry which is preliminary data.</text>
</comment>
<accession>A0A843TLC0</accession>
<proteinExistence type="predicted"/>
<dbReference type="AlphaFoldDB" id="A0A843TLC0"/>
<gene>
    <name evidence="1" type="ORF">Taro_002374</name>
</gene>
<sequence>MWALSRPAMEELPEDDVQWLRGKGDGDRSRIRETIEGNSKKIARQELLNGSVGVPAIAHLLFICLNQTLVVFEVYGHRREC</sequence>
<evidence type="ECO:0000313" key="1">
    <source>
        <dbReference type="EMBL" id="MQL70050.1"/>
    </source>
</evidence>
<dbReference type="EMBL" id="NMUH01000055">
    <property type="protein sequence ID" value="MQL70050.1"/>
    <property type="molecule type" value="Genomic_DNA"/>
</dbReference>
<protein>
    <submittedName>
        <fullName evidence="1">Uncharacterized protein</fullName>
    </submittedName>
</protein>
<evidence type="ECO:0000313" key="2">
    <source>
        <dbReference type="Proteomes" id="UP000652761"/>
    </source>
</evidence>